<dbReference type="Pfam" id="PF00753">
    <property type="entry name" value="Lactamase_B"/>
    <property type="match status" value="1"/>
</dbReference>
<name>A0A8H7UAM5_9FUNG</name>
<dbReference type="Pfam" id="PF00581">
    <property type="entry name" value="Rhodanese"/>
    <property type="match status" value="1"/>
</dbReference>
<sequence>MPMTCSQLKEQLDQQIEHDAFCKSVTVIEVRNRQEIEDSGKIKYSMNIPLPHLIEDPHRLLADFPKDRKLVFQCASGRRSHMAATKAVEAGFTNVYNLEGGLAAWKAEYPLQPFKKNHSPTIHTILDPATDTAQYIVTDEDTRETLLIDPVLDYDPFSGTVKADTAKQLIEFVQKYHLNVTKIIDTHVHAVKLPFHFNSSHPIVSPNPFGLGSSFSRKLSSPAFGPQVGLTVVTLRYTTLQHPQLLTRPFVLAQPPFLIGNNVTKVQTVFRDKYNFEPRDLPTTGEQFSQLVGDGTEWTLGKDIRCKAIATPGHTPACMSWLIGDALFAGDTLFMPDIGTARCDFPGGSAEQMYKSIHTLYDTLLDDTRVFVGHDYPSERPYAFVTFLEAHKRNNKMINEKVGLEDYIKARKRRDDQLKAPRYLHPSLQTNLRGGDLPVAERRTGEIDKEAGRFFKIPVRFIE</sequence>
<dbReference type="InterPro" id="IPR036873">
    <property type="entry name" value="Rhodanese-like_dom_sf"/>
</dbReference>
<keyword evidence="1" id="KW-0479">Metal-binding</keyword>
<dbReference type="AlphaFoldDB" id="A0A8H7UAM5"/>
<dbReference type="EMBL" id="JAEPRA010000021">
    <property type="protein sequence ID" value="KAG2172943.1"/>
    <property type="molecule type" value="Genomic_DNA"/>
</dbReference>
<proteinExistence type="predicted"/>
<dbReference type="PANTHER" id="PTHR43084">
    <property type="entry name" value="PERSULFIDE DIOXYGENASE ETHE1"/>
    <property type="match status" value="1"/>
</dbReference>
<dbReference type="InterPro" id="IPR001279">
    <property type="entry name" value="Metallo-B-lactamas"/>
</dbReference>
<dbReference type="PROSITE" id="PS50206">
    <property type="entry name" value="RHODANESE_3"/>
    <property type="match status" value="1"/>
</dbReference>
<feature type="domain" description="Rhodanese" evidence="2">
    <location>
        <begin position="21"/>
        <end position="113"/>
    </location>
</feature>
<protein>
    <recommendedName>
        <fullName evidence="2">Rhodanese domain-containing protein</fullName>
    </recommendedName>
</protein>
<dbReference type="GO" id="GO:0046872">
    <property type="term" value="F:metal ion binding"/>
    <property type="evidence" value="ECO:0007669"/>
    <property type="project" value="UniProtKB-KW"/>
</dbReference>
<dbReference type="SMART" id="SM00849">
    <property type="entry name" value="Lactamase_B"/>
    <property type="match status" value="1"/>
</dbReference>
<keyword evidence="4" id="KW-1185">Reference proteome</keyword>
<accession>A0A8H7UAM5</accession>
<evidence type="ECO:0000256" key="1">
    <source>
        <dbReference type="ARBA" id="ARBA00022723"/>
    </source>
</evidence>
<evidence type="ECO:0000313" key="3">
    <source>
        <dbReference type="EMBL" id="KAG2172943.1"/>
    </source>
</evidence>
<dbReference type="OrthoDB" id="449487at2759"/>
<dbReference type="GO" id="GO:0050313">
    <property type="term" value="F:sulfur dioxygenase activity"/>
    <property type="evidence" value="ECO:0007669"/>
    <property type="project" value="InterPro"/>
</dbReference>
<dbReference type="InterPro" id="IPR044528">
    <property type="entry name" value="POD-like_MBL-fold"/>
</dbReference>
<dbReference type="PANTHER" id="PTHR43084:SF1">
    <property type="entry name" value="PERSULFIDE DIOXYGENASE ETHE1, MITOCHONDRIAL"/>
    <property type="match status" value="1"/>
</dbReference>
<comment type="caution">
    <text evidence="3">The sequence shown here is derived from an EMBL/GenBank/DDBJ whole genome shotgun (WGS) entry which is preliminary data.</text>
</comment>
<dbReference type="InterPro" id="IPR051682">
    <property type="entry name" value="Mito_Persulfide_Diox"/>
</dbReference>
<reference evidence="3" key="1">
    <citation type="submission" date="2020-12" db="EMBL/GenBank/DDBJ databases">
        <title>Metabolic potential, ecology and presence of endohyphal bacteria is reflected in genomic diversity of Mucoromycotina.</title>
        <authorList>
            <person name="Muszewska A."/>
            <person name="Okrasinska A."/>
            <person name="Steczkiewicz K."/>
            <person name="Drgas O."/>
            <person name="Orlowska M."/>
            <person name="Perlinska-Lenart U."/>
            <person name="Aleksandrzak-Piekarczyk T."/>
            <person name="Szatraj K."/>
            <person name="Zielenkiewicz U."/>
            <person name="Pilsyk S."/>
            <person name="Malc E."/>
            <person name="Mieczkowski P."/>
            <person name="Kruszewska J.S."/>
            <person name="Biernat P."/>
            <person name="Pawlowska J."/>
        </authorList>
    </citation>
    <scope>NUCLEOTIDE SEQUENCE</scope>
    <source>
        <strain evidence="3">WA0000051536</strain>
    </source>
</reference>
<gene>
    <name evidence="3" type="ORF">INT44_004684</name>
</gene>
<dbReference type="Proteomes" id="UP000612746">
    <property type="component" value="Unassembled WGS sequence"/>
</dbReference>
<evidence type="ECO:0000313" key="4">
    <source>
        <dbReference type="Proteomes" id="UP000612746"/>
    </source>
</evidence>
<organism evidence="3 4">
    <name type="scientific">Umbelopsis vinacea</name>
    <dbReference type="NCBI Taxonomy" id="44442"/>
    <lineage>
        <taxon>Eukaryota</taxon>
        <taxon>Fungi</taxon>
        <taxon>Fungi incertae sedis</taxon>
        <taxon>Mucoromycota</taxon>
        <taxon>Mucoromycotina</taxon>
        <taxon>Umbelopsidomycetes</taxon>
        <taxon>Umbelopsidales</taxon>
        <taxon>Umbelopsidaceae</taxon>
        <taxon>Umbelopsis</taxon>
    </lineage>
</organism>
<dbReference type="SUPFAM" id="SSF56281">
    <property type="entry name" value="Metallo-hydrolase/oxidoreductase"/>
    <property type="match status" value="1"/>
</dbReference>
<dbReference type="CDD" id="cd00158">
    <property type="entry name" value="RHOD"/>
    <property type="match status" value="1"/>
</dbReference>
<dbReference type="SMART" id="SM00450">
    <property type="entry name" value="RHOD"/>
    <property type="match status" value="1"/>
</dbReference>
<dbReference type="Gene3D" id="3.60.15.10">
    <property type="entry name" value="Ribonuclease Z/Hydroxyacylglutathione hydrolase-like"/>
    <property type="match status" value="2"/>
</dbReference>
<evidence type="ECO:0000259" key="2">
    <source>
        <dbReference type="PROSITE" id="PS50206"/>
    </source>
</evidence>
<dbReference type="GO" id="GO:0006749">
    <property type="term" value="P:glutathione metabolic process"/>
    <property type="evidence" value="ECO:0007669"/>
    <property type="project" value="InterPro"/>
</dbReference>
<dbReference type="InterPro" id="IPR036866">
    <property type="entry name" value="RibonucZ/Hydroxyglut_hydro"/>
</dbReference>
<dbReference type="CDD" id="cd07724">
    <property type="entry name" value="POD-like_MBL-fold"/>
    <property type="match status" value="1"/>
</dbReference>
<dbReference type="InterPro" id="IPR001763">
    <property type="entry name" value="Rhodanese-like_dom"/>
</dbReference>
<dbReference type="GO" id="GO:0070813">
    <property type="term" value="P:hydrogen sulfide metabolic process"/>
    <property type="evidence" value="ECO:0007669"/>
    <property type="project" value="TreeGrafter"/>
</dbReference>
<dbReference type="SUPFAM" id="SSF52821">
    <property type="entry name" value="Rhodanese/Cell cycle control phosphatase"/>
    <property type="match status" value="1"/>
</dbReference>
<dbReference type="Gene3D" id="3.40.250.10">
    <property type="entry name" value="Rhodanese-like domain"/>
    <property type="match status" value="1"/>
</dbReference>